<evidence type="ECO:0000313" key="1">
    <source>
        <dbReference type="EMBL" id="GBP82715.1"/>
    </source>
</evidence>
<reference evidence="1 2" key="1">
    <citation type="journal article" date="2019" name="Commun. Biol.">
        <title>The bagworm genome reveals a unique fibroin gene that provides high tensile strength.</title>
        <authorList>
            <person name="Kono N."/>
            <person name="Nakamura H."/>
            <person name="Ohtoshi R."/>
            <person name="Tomita M."/>
            <person name="Numata K."/>
            <person name="Arakawa K."/>
        </authorList>
    </citation>
    <scope>NUCLEOTIDE SEQUENCE [LARGE SCALE GENOMIC DNA]</scope>
</reference>
<comment type="caution">
    <text evidence="1">The sequence shown here is derived from an EMBL/GenBank/DDBJ whole genome shotgun (WGS) entry which is preliminary data.</text>
</comment>
<dbReference type="Proteomes" id="UP000299102">
    <property type="component" value="Unassembled WGS sequence"/>
</dbReference>
<organism evidence="1 2">
    <name type="scientific">Eumeta variegata</name>
    <name type="common">Bagworm moth</name>
    <name type="synonym">Eumeta japonica</name>
    <dbReference type="NCBI Taxonomy" id="151549"/>
    <lineage>
        <taxon>Eukaryota</taxon>
        <taxon>Metazoa</taxon>
        <taxon>Ecdysozoa</taxon>
        <taxon>Arthropoda</taxon>
        <taxon>Hexapoda</taxon>
        <taxon>Insecta</taxon>
        <taxon>Pterygota</taxon>
        <taxon>Neoptera</taxon>
        <taxon>Endopterygota</taxon>
        <taxon>Lepidoptera</taxon>
        <taxon>Glossata</taxon>
        <taxon>Ditrysia</taxon>
        <taxon>Tineoidea</taxon>
        <taxon>Psychidae</taxon>
        <taxon>Oiketicinae</taxon>
        <taxon>Eumeta</taxon>
    </lineage>
</organism>
<sequence>MIKKRLVSIGAKKWKIKYNHGTSKAVYNIYTGDEFWIDPETKQELTVWVFRDEPNPTKLSPSTPPEPARYGHSKFFLSKIRHRIASCDKIPAVITHEGVLRRGKSSEAGKLKTLATYLGVKLRFMRPHMNPKGGGSAVAVLTRTGIMHYLCRQGTERASSAALSNERSKGMDCTMQMSIST</sequence>
<dbReference type="AlphaFoldDB" id="A0A4C1Z802"/>
<proteinExistence type="predicted"/>
<dbReference type="EMBL" id="BGZK01001582">
    <property type="protein sequence ID" value="GBP82715.1"/>
    <property type="molecule type" value="Genomic_DNA"/>
</dbReference>
<gene>
    <name evidence="1" type="ORF">EVAR_84908_1</name>
</gene>
<keyword evidence="2" id="KW-1185">Reference proteome</keyword>
<protein>
    <submittedName>
        <fullName evidence="1">Uncharacterized protein</fullName>
    </submittedName>
</protein>
<accession>A0A4C1Z802</accession>
<evidence type="ECO:0000313" key="2">
    <source>
        <dbReference type="Proteomes" id="UP000299102"/>
    </source>
</evidence>
<name>A0A4C1Z802_EUMVA</name>